<keyword evidence="3" id="KW-1185">Reference proteome</keyword>
<feature type="domain" description="Protein NO VEIN C-terminal" evidence="1">
    <location>
        <begin position="212"/>
        <end position="297"/>
    </location>
</feature>
<dbReference type="InterPro" id="IPR024975">
    <property type="entry name" value="NOV_C"/>
</dbReference>
<dbReference type="EMBL" id="BNAQ01000006">
    <property type="protein sequence ID" value="GHH24361.1"/>
    <property type="molecule type" value="Genomic_DNA"/>
</dbReference>
<dbReference type="Pfam" id="PF13020">
    <property type="entry name" value="NOV_C"/>
    <property type="match status" value="1"/>
</dbReference>
<proteinExistence type="predicted"/>
<evidence type="ECO:0000313" key="2">
    <source>
        <dbReference type="EMBL" id="GHH24361.1"/>
    </source>
</evidence>
<reference evidence="3" key="1">
    <citation type="journal article" date="2019" name="Int. J. Syst. Evol. Microbiol.">
        <title>The Global Catalogue of Microorganisms (GCM) 10K type strain sequencing project: providing services to taxonomists for standard genome sequencing and annotation.</title>
        <authorList>
            <consortium name="The Broad Institute Genomics Platform"/>
            <consortium name="The Broad Institute Genome Sequencing Center for Infectious Disease"/>
            <person name="Wu L."/>
            <person name="Ma J."/>
        </authorList>
    </citation>
    <scope>NUCLEOTIDE SEQUENCE [LARGE SCALE GENOMIC DNA]</scope>
    <source>
        <strain evidence="3">CGMCC 1.8957</strain>
    </source>
</reference>
<evidence type="ECO:0000259" key="1">
    <source>
        <dbReference type="Pfam" id="PF13020"/>
    </source>
</evidence>
<name>A0ABQ3LSX2_9SPHN</name>
<gene>
    <name evidence="2" type="ORF">GCM10008023_36460</name>
</gene>
<dbReference type="RefSeq" id="WP_189677442.1">
    <property type="nucleotide sequence ID" value="NZ_BNAQ01000006.1"/>
</dbReference>
<protein>
    <recommendedName>
        <fullName evidence="1">Protein NO VEIN C-terminal domain-containing protein</fullName>
    </recommendedName>
</protein>
<sequence>MARTAYVAPMVFFNIGWMTHYHGAASDDRTLGGHGHLKTSTHGAEAYNFVPFEGRFHGYRPTGEKGVNIRRLGAGPNDDSISGVTVVWMARRPNSKDTVIVGWYRNTTVHRTVQAIPAAAPAREWPEYMVDAAVEDCRLLPITARNFQILSAHRVEGGFGQSPTYYDALDLYRTKVAAYIDSVDVNVSVAKRRGGRGSPRNMNPEVRRQVEETAVKHATTYYESEEGGAWEVESVEALARGWDLECKRDDKVLYIEVKGCSGNEVRAELTPNEWSKMNDRNFRQNYVLYVVTGCLSEAPLASIFQHEKKLGWRTMDGRSLKIEERMAARVSCLDSGLGQRNDAHNADGGIRRRSA</sequence>
<dbReference type="Proteomes" id="UP000652430">
    <property type="component" value="Unassembled WGS sequence"/>
</dbReference>
<accession>A0ABQ3LSX2</accession>
<organism evidence="2 3">
    <name type="scientific">Sphingomonas glacialis</name>
    <dbReference type="NCBI Taxonomy" id="658225"/>
    <lineage>
        <taxon>Bacteria</taxon>
        <taxon>Pseudomonadati</taxon>
        <taxon>Pseudomonadota</taxon>
        <taxon>Alphaproteobacteria</taxon>
        <taxon>Sphingomonadales</taxon>
        <taxon>Sphingomonadaceae</taxon>
        <taxon>Sphingomonas</taxon>
    </lineage>
</organism>
<evidence type="ECO:0000313" key="3">
    <source>
        <dbReference type="Proteomes" id="UP000652430"/>
    </source>
</evidence>
<comment type="caution">
    <text evidence="2">The sequence shown here is derived from an EMBL/GenBank/DDBJ whole genome shotgun (WGS) entry which is preliminary data.</text>
</comment>